<feature type="transmembrane region" description="Helical" evidence="7">
    <location>
        <begin position="114"/>
        <end position="133"/>
    </location>
</feature>
<keyword evidence="6 7" id="KW-0472">Membrane</keyword>
<name>A0A1X2HN46_SYNRA</name>
<feature type="transmembrane region" description="Helical" evidence="7">
    <location>
        <begin position="247"/>
        <end position="271"/>
    </location>
</feature>
<evidence type="ECO:0000256" key="7">
    <source>
        <dbReference type="SAM" id="Phobius"/>
    </source>
</evidence>
<evidence type="ECO:0000256" key="4">
    <source>
        <dbReference type="ARBA" id="ARBA00022989"/>
    </source>
</evidence>
<keyword evidence="5" id="KW-0406">Ion transport</keyword>
<keyword evidence="4 7" id="KW-1133">Transmembrane helix</keyword>
<dbReference type="GO" id="GO:0140107">
    <property type="term" value="F:high-affinity potassium ion transmembrane transporter activity"/>
    <property type="evidence" value="ECO:0007669"/>
    <property type="project" value="TreeGrafter"/>
</dbReference>
<dbReference type="OMA" id="LFALMMY"/>
<dbReference type="EMBL" id="MCGN01000002">
    <property type="protein sequence ID" value="ORZ00722.1"/>
    <property type="molecule type" value="Genomic_DNA"/>
</dbReference>
<feature type="transmembrane region" description="Helical" evidence="7">
    <location>
        <begin position="391"/>
        <end position="409"/>
    </location>
</feature>
<dbReference type="GO" id="GO:0030007">
    <property type="term" value="P:intracellular potassium ion homeostasis"/>
    <property type="evidence" value="ECO:0007669"/>
    <property type="project" value="TreeGrafter"/>
</dbReference>
<evidence type="ECO:0000256" key="2">
    <source>
        <dbReference type="ARBA" id="ARBA00022448"/>
    </source>
</evidence>
<feature type="transmembrane region" description="Helical" evidence="7">
    <location>
        <begin position="184"/>
        <end position="212"/>
    </location>
</feature>
<evidence type="ECO:0000256" key="1">
    <source>
        <dbReference type="ARBA" id="ARBA00004141"/>
    </source>
</evidence>
<comment type="caution">
    <text evidence="8">The sequence shown here is derived from an EMBL/GenBank/DDBJ whole genome shotgun (WGS) entry which is preliminary data.</text>
</comment>
<keyword evidence="9" id="KW-1185">Reference proteome</keyword>
<accession>A0A1X2HN46</accession>
<dbReference type="FunCoup" id="A0A1X2HN46">
    <property type="interactions" value="96"/>
</dbReference>
<dbReference type="Proteomes" id="UP000242180">
    <property type="component" value="Unassembled WGS sequence"/>
</dbReference>
<keyword evidence="3 7" id="KW-0812">Transmembrane</keyword>
<keyword evidence="2" id="KW-0813">Transport</keyword>
<dbReference type="InterPro" id="IPR051143">
    <property type="entry name" value="TrkH_K-transport"/>
</dbReference>
<evidence type="ECO:0000256" key="6">
    <source>
        <dbReference type="ARBA" id="ARBA00023136"/>
    </source>
</evidence>
<dbReference type="PANTHER" id="PTHR31064">
    <property type="entry name" value="POTASSIUM TRANSPORT PROTEIN DDB_G0292412-RELATED"/>
    <property type="match status" value="1"/>
</dbReference>
<dbReference type="STRING" id="13706.A0A1X2HN46"/>
<dbReference type="PANTHER" id="PTHR31064:SF30">
    <property type="entry name" value="HIGH-AFFINITY POTASSIUM TRANSPORT PROTEIN-RELATED"/>
    <property type="match status" value="1"/>
</dbReference>
<sequence>MTGQGRTDFTDANTVSGTQGIAFAGNIEQQREMARQRLEKDRRFEELMQKIARENKSGGSLPDVFLDSDDSEDEDDIESIMRQPIDKSQLTRQQRYRIGGAEYRAIDMLTRIVPIYYLGLVCVASFLFRIYVATSTYAQEVLLTSNPKPVDPWFFSFFMGLSTFNNLGLNQLDASVVPFQNAPFPLLLSAIMILIGNTMYAVCLRFVIWILWRLTPESHLMQRETFRYLLDHPRRCYTSLFPSTQTWWLFFIGVALTVTELVCFIAFNYWLPVINDLSWGSRVLDGFFQSVATRNGTQIVYIIAMYISVYPVAISMRNSNVYQERALGIFRGDDDTEEIQFTESDLRGPAPFMKLTRHPTVTSVMTHSKKLVRGPDFFVLTQIQRQLTRDICWLISCVFLICVLEWQAIMSPSAITQASVIYECVSAFGNVGASTGYPNTATSQAAQYRLPSKLVLILLMYRGRLPSAIDRAVLLPSEQLEQQEVEDQMLKRRNTSFTHAGSVFSSSQNPTFYTRSSTL</sequence>
<evidence type="ECO:0000256" key="3">
    <source>
        <dbReference type="ARBA" id="ARBA00022692"/>
    </source>
</evidence>
<dbReference type="InterPro" id="IPR003445">
    <property type="entry name" value="Cat_transpt"/>
</dbReference>
<organism evidence="8 9">
    <name type="scientific">Syncephalastrum racemosum</name>
    <name type="common">Filamentous fungus</name>
    <dbReference type="NCBI Taxonomy" id="13706"/>
    <lineage>
        <taxon>Eukaryota</taxon>
        <taxon>Fungi</taxon>
        <taxon>Fungi incertae sedis</taxon>
        <taxon>Mucoromycota</taxon>
        <taxon>Mucoromycotina</taxon>
        <taxon>Mucoromycetes</taxon>
        <taxon>Mucorales</taxon>
        <taxon>Syncephalastraceae</taxon>
        <taxon>Syncephalastrum</taxon>
    </lineage>
</organism>
<dbReference type="AlphaFoldDB" id="A0A1X2HN46"/>
<dbReference type="GO" id="GO:1990573">
    <property type="term" value="P:potassium ion import across plasma membrane"/>
    <property type="evidence" value="ECO:0007669"/>
    <property type="project" value="TreeGrafter"/>
</dbReference>
<proteinExistence type="predicted"/>
<dbReference type="Pfam" id="PF02386">
    <property type="entry name" value="TrkH"/>
    <property type="match status" value="1"/>
</dbReference>
<dbReference type="OrthoDB" id="9999863at2759"/>
<evidence type="ECO:0000313" key="9">
    <source>
        <dbReference type="Proteomes" id="UP000242180"/>
    </source>
</evidence>
<evidence type="ECO:0000256" key="5">
    <source>
        <dbReference type="ARBA" id="ARBA00023065"/>
    </source>
</evidence>
<gene>
    <name evidence="8" type="ORF">BCR43DRAFT_433963</name>
</gene>
<dbReference type="GO" id="GO:0005886">
    <property type="term" value="C:plasma membrane"/>
    <property type="evidence" value="ECO:0007669"/>
    <property type="project" value="TreeGrafter"/>
</dbReference>
<evidence type="ECO:0000313" key="8">
    <source>
        <dbReference type="EMBL" id="ORZ00722.1"/>
    </source>
</evidence>
<comment type="subcellular location">
    <subcellularLocation>
        <location evidence="1">Membrane</location>
        <topology evidence="1">Multi-pass membrane protein</topology>
    </subcellularLocation>
</comment>
<dbReference type="InParanoid" id="A0A1X2HN46"/>
<reference evidence="8 9" key="1">
    <citation type="submission" date="2016-07" db="EMBL/GenBank/DDBJ databases">
        <title>Pervasive Adenine N6-methylation of Active Genes in Fungi.</title>
        <authorList>
            <consortium name="DOE Joint Genome Institute"/>
            <person name="Mondo S.J."/>
            <person name="Dannebaum R.O."/>
            <person name="Kuo R.C."/>
            <person name="Labutti K."/>
            <person name="Haridas S."/>
            <person name="Kuo A."/>
            <person name="Salamov A."/>
            <person name="Ahrendt S.R."/>
            <person name="Lipzen A."/>
            <person name="Sullivan W."/>
            <person name="Andreopoulos W.B."/>
            <person name="Clum A."/>
            <person name="Lindquist E."/>
            <person name="Daum C."/>
            <person name="Ramamoorthy G.K."/>
            <person name="Gryganskyi A."/>
            <person name="Culley D."/>
            <person name="Magnuson J.K."/>
            <person name="James T.Y."/>
            <person name="O'Malley M.A."/>
            <person name="Stajich J.E."/>
            <person name="Spatafora J.W."/>
            <person name="Visel A."/>
            <person name="Grigoriev I.V."/>
        </authorList>
    </citation>
    <scope>NUCLEOTIDE SEQUENCE [LARGE SCALE GENOMIC DNA]</scope>
    <source>
        <strain evidence="8 9">NRRL 2496</strain>
    </source>
</reference>
<protein>
    <submittedName>
        <fullName evidence="8">Cation transport protein-domain-containing protein</fullName>
    </submittedName>
</protein>